<proteinExistence type="predicted"/>
<evidence type="ECO:0000313" key="1">
    <source>
        <dbReference type="EMBL" id="KAI8568032.1"/>
    </source>
</evidence>
<accession>A0ACC0PTP5</accession>
<dbReference type="EMBL" id="CM046389">
    <property type="protein sequence ID" value="KAI8568032.1"/>
    <property type="molecule type" value="Genomic_DNA"/>
</dbReference>
<gene>
    <name evidence="1" type="ORF">RHMOL_Rhmol02G0166800</name>
</gene>
<keyword evidence="2" id="KW-1185">Reference proteome</keyword>
<protein>
    <submittedName>
        <fullName evidence="1">Uncharacterized protein</fullName>
    </submittedName>
</protein>
<name>A0ACC0PTP5_RHOML</name>
<evidence type="ECO:0000313" key="2">
    <source>
        <dbReference type="Proteomes" id="UP001062846"/>
    </source>
</evidence>
<comment type="caution">
    <text evidence="1">The sequence shown here is derived from an EMBL/GenBank/DDBJ whole genome shotgun (WGS) entry which is preliminary data.</text>
</comment>
<reference evidence="1" key="1">
    <citation type="submission" date="2022-02" db="EMBL/GenBank/DDBJ databases">
        <title>Plant Genome Project.</title>
        <authorList>
            <person name="Zhang R.-G."/>
        </authorList>
    </citation>
    <scope>NUCLEOTIDE SEQUENCE</scope>
    <source>
        <strain evidence="1">AT1</strain>
    </source>
</reference>
<organism evidence="1 2">
    <name type="scientific">Rhododendron molle</name>
    <name type="common">Chinese azalea</name>
    <name type="synonym">Azalea mollis</name>
    <dbReference type="NCBI Taxonomy" id="49168"/>
    <lineage>
        <taxon>Eukaryota</taxon>
        <taxon>Viridiplantae</taxon>
        <taxon>Streptophyta</taxon>
        <taxon>Embryophyta</taxon>
        <taxon>Tracheophyta</taxon>
        <taxon>Spermatophyta</taxon>
        <taxon>Magnoliopsida</taxon>
        <taxon>eudicotyledons</taxon>
        <taxon>Gunneridae</taxon>
        <taxon>Pentapetalae</taxon>
        <taxon>asterids</taxon>
        <taxon>Ericales</taxon>
        <taxon>Ericaceae</taxon>
        <taxon>Ericoideae</taxon>
        <taxon>Rhodoreae</taxon>
        <taxon>Rhododendron</taxon>
    </lineage>
</organism>
<dbReference type="Proteomes" id="UP001062846">
    <property type="component" value="Chromosome 2"/>
</dbReference>
<sequence>MFSQKWVSYLVVKAEDLAKRHKLYHEPRGRKPQQWCSCFDSKGDIDLGSGKSRKAASRGNSSDNYLYWPDARDIKHGDLRHFQQHWIKGEPVIVSNVLEHGTGLSWEPMVIWRAFRQMKHTKHSKHLDVVAIDCLDWTEVEINIHQFFNGYSEGRFGKDLWPHILKLKDWPPANSLEERLPRHGAEFINYLPFKEYSHPHRGFLNVAVKLPENSLKPDLGPKTYIAYGVAQELGRGDSVTKLHCDMSDAVNILTHAKAVTLKLEHLSNIQKLKKKHYSQDQREIFKLHTERGEKKMADSGLPSEEKIDEAQPNGKTRKGPQRKGKKGTAQVNFGSNSKKLRTEVGSGETEIEGESNYVEECQSCLAGEGLDHEAGGAVWDIFRRQDVPELQKYLKEHYREFRHFYCSPVVHPIHDQSFYLTLEHKRKLKEEYGIEPWTFVQNLGDAVFIPAGCPHQVRNLKVKKMALYAISAAVSGLEMPKKDVEEKEEEEEEEEVENGDNEEEVFSGTNLTTENCEDKIEEPKVGMEFDTSNEAYLYYVRYAKQQGFAVAKRTSRKGKDGILKNLTLQCSRGGKARVADLAEDSQEKYDKVMARLLELKGELIESSIVCGSNVIPGTPNNSISIGDGVPPSKESTNILDPSQPSYMEQSMWPNMIPHNMRPNMAQGGSIFQVSPSSCPTETGFILVGSRFLLNGSKVPRRIILGSAEVRFSVSSAYSRREDSSLASNQLLGIWRNLSLPKVEIFVWLALQGKIAARMMNMRDEFLPKHGFLVYGAAATARVLAVGALSVLRVLDVHDNRRGIGWLLW</sequence>